<gene>
    <name evidence="2" type="ORF">I7V36_01420</name>
</gene>
<dbReference type="AlphaFoldDB" id="A0ABD4KWB1"/>
<dbReference type="EMBL" id="JAEDAF010000001">
    <property type="protein sequence ID" value="MBH8578740.1"/>
    <property type="molecule type" value="Genomic_DNA"/>
</dbReference>
<name>A0ABD4KWB1_9GAMM</name>
<sequence length="140" mass="15534">MSRCFLLASMLVIASAPTWANDLKPGQWEMTMSMEGEHLPSQLSQERTRRMCMSESETADMAVTMRERWQGAGCDDINVTRDDNIIEAQASCDHGGKATSIDGQATLHSDEHFTSQIVVTNDTVVTTHHEARWVSSDCEA</sequence>
<keyword evidence="1" id="KW-0732">Signal</keyword>
<dbReference type="Pfam" id="PF12276">
    <property type="entry name" value="DUF3617"/>
    <property type="match status" value="1"/>
</dbReference>
<comment type="caution">
    <text evidence="2">The sequence shown here is derived from an EMBL/GenBank/DDBJ whole genome shotgun (WGS) entry which is preliminary data.</text>
</comment>
<organism evidence="2 3">
    <name type="scientific">Bisbaumannia pacifica</name>
    <dbReference type="NCBI Taxonomy" id="77098"/>
    <lineage>
        <taxon>Bacteria</taxon>
        <taxon>Pseudomonadati</taxon>
        <taxon>Pseudomonadota</taxon>
        <taxon>Gammaproteobacteria</taxon>
        <taxon>Oceanospirillales</taxon>
        <taxon>Halomonadaceae</taxon>
        <taxon>Bisbaumannia</taxon>
    </lineage>
</organism>
<protein>
    <submittedName>
        <fullName evidence="2">DUF3617 family protein</fullName>
    </submittedName>
</protein>
<dbReference type="InterPro" id="IPR022061">
    <property type="entry name" value="DUF3617"/>
</dbReference>
<evidence type="ECO:0000313" key="3">
    <source>
        <dbReference type="Proteomes" id="UP000651738"/>
    </source>
</evidence>
<evidence type="ECO:0000256" key="1">
    <source>
        <dbReference type="SAM" id="SignalP"/>
    </source>
</evidence>
<feature type="chain" id="PRO_5044874667" evidence="1">
    <location>
        <begin position="21"/>
        <end position="140"/>
    </location>
</feature>
<dbReference type="RefSeq" id="WP_198056770.1">
    <property type="nucleotide sequence ID" value="NZ_JAEDAF010000001.1"/>
</dbReference>
<reference evidence="2 3" key="1">
    <citation type="submission" date="2020-12" db="EMBL/GenBank/DDBJ databases">
        <title>Draft genome sequence of Halomonas pacifica strain CARE-V15.</title>
        <authorList>
            <person name="Vignesh N."/>
            <person name="Thabitha A."/>
            <person name="Saravanan R."/>
            <person name="Manigandan V."/>
        </authorList>
    </citation>
    <scope>NUCLEOTIDE SEQUENCE [LARGE SCALE GENOMIC DNA]</scope>
    <source>
        <strain evidence="2 3">CARE-V15</strain>
    </source>
</reference>
<evidence type="ECO:0000313" key="2">
    <source>
        <dbReference type="EMBL" id="MBH8578740.1"/>
    </source>
</evidence>
<proteinExistence type="predicted"/>
<feature type="signal peptide" evidence="1">
    <location>
        <begin position="1"/>
        <end position="20"/>
    </location>
</feature>
<dbReference type="Proteomes" id="UP000651738">
    <property type="component" value="Unassembled WGS sequence"/>
</dbReference>
<accession>A0ABD4KWB1</accession>